<sequence length="202" mass="23347">GPENANELFNLRHSSLRITIEHVFGILKKQFCVLDAEYDLLNQGLNEEPEYNLIISTLTEREEREEARELSVKREEIAQTIWIDYMARNISGFRWDDNMKMITCDRAAYDAAVMIWQLGVLPKHLLTDLDDDNQDSVPIGCDNKEIDEVRTKVSPSSTSKHKIANALEKFTADKAPHLYEEVMLIEVEGFDDDFLCNVFDYL</sequence>
<comment type="caution">
    <text evidence="1">The sequence shown here is derived from an EMBL/GenBank/DDBJ whole genome shotgun (WGS) entry which is preliminary data.</text>
</comment>
<dbReference type="OrthoDB" id="992872at2759"/>
<dbReference type="Proteomes" id="UP000593576">
    <property type="component" value="Unassembled WGS sequence"/>
</dbReference>
<protein>
    <recommendedName>
        <fullName evidence="3">Myb/SANT-like domain-containing protein</fullName>
    </recommendedName>
</protein>
<gene>
    <name evidence="1" type="ORF">Goshw_015206</name>
</gene>
<reference evidence="1 2" key="1">
    <citation type="journal article" date="2019" name="Genome Biol. Evol.">
        <title>Insights into the evolution of the New World diploid cottons (Gossypium, subgenus Houzingenia) based on genome sequencing.</title>
        <authorList>
            <person name="Grover C.E."/>
            <person name="Arick M.A. 2nd"/>
            <person name="Thrash A."/>
            <person name="Conover J.L."/>
            <person name="Sanders W.S."/>
            <person name="Peterson D.G."/>
            <person name="Frelichowski J.E."/>
            <person name="Scheffler J.A."/>
            <person name="Scheffler B.E."/>
            <person name="Wendel J.F."/>
        </authorList>
    </citation>
    <scope>NUCLEOTIDE SEQUENCE [LARGE SCALE GENOMIC DNA]</scope>
    <source>
        <strain evidence="1">1</strain>
        <tissue evidence="1">Leaf</tissue>
    </source>
</reference>
<accession>A0A7J9LG63</accession>
<feature type="non-terminal residue" evidence="1">
    <location>
        <position position="202"/>
    </location>
</feature>
<keyword evidence="2" id="KW-1185">Reference proteome</keyword>
<organism evidence="1 2">
    <name type="scientific">Gossypium schwendimanii</name>
    <name type="common">Cotton</name>
    <dbReference type="NCBI Taxonomy" id="34291"/>
    <lineage>
        <taxon>Eukaryota</taxon>
        <taxon>Viridiplantae</taxon>
        <taxon>Streptophyta</taxon>
        <taxon>Embryophyta</taxon>
        <taxon>Tracheophyta</taxon>
        <taxon>Spermatophyta</taxon>
        <taxon>Magnoliopsida</taxon>
        <taxon>eudicotyledons</taxon>
        <taxon>Gunneridae</taxon>
        <taxon>Pentapetalae</taxon>
        <taxon>rosids</taxon>
        <taxon>malvids</taxon>
        <taxon>Malvales</taxon>
        <taxon>Malvaceae</taxon>
        <taxon>Malvoideae</taxon>
        <taxon>Gossypium</taxon>
    </lineage>
</organism>
<evidence type="ECO:0008006" key="3">
    <source>
        <dbReference type="Google" id="ProtNLM"/>
    </source>
</evidence>
<feature type="non-terminal residue" evidence="1">
    <location>
        <position position="1"/>
    </location>
</feature>
<evidence type="ECO:0000313" key="2">
    <source>
        <dbReference type="Proteomes" id="UP000593576"/>
    </source>
</evidence>
<dbReference type="EMBL" id="JABFAF010000006">
    <property type="protein sequence ID" value="MBA0857651.1"/>
    <property type="molecule type" value="Genomic_DNA"/>
</dbReference>
<name>A0A7J9LG63_GOSSC</name>
<evidence type="ECO:0000313" key="1">
    <source>
        <dbReference type="EMBL" id="MBA0857651.1"/>
    </source>
</evidence>
<proteinExistence type="predicted"/>
<dbReference type="AlphaFoldDB" id="A0A7J9LG63"/>